<dbReference type="CDD" id="cd05797">
    <property type="entry name" value="Ribosomal_L10"/>
    <property type="match status" value="1"/>
</dbReference>
<dbReference type="EMBL" id="PFBJ01000018">
    <property type="protein sequence ID" value="PIT90933.1"/>
    <property type="molecule type" value="Genomic_DNA"/>
</dbReference>
<keyword evidence="2 5" id="KW-0689">Ribosomal protein</keyword>
<dbReference type="SUPFAM" id="SSF160369">
    <property type="entry name" value="Ribosomal protein L10-like"/>
    <property type="match status" value="1"/>
</dbReference>
<protein>
    <recommendedName>
        <fullName evidence="4 5">Large ribosomal subunit protein uL10</fullName>
    </recommendedName>
</protein>
<comment type="function">
    <text evidence="5">Forms part of the ribosomal stalk, playing a central role in the interaction of the ribosome with GTP-bound translation factors.</text>
</comment>
<dbReference type="InterPro" id="IPR022973">
    <property type="entry name" value="Ribosomal_uL10_bac"/>
</dbReference>
<proteinExistence type="inferred from homology"/>
<name>A0A2M6WDT9_9BACT</name>
<evidence type="ECO:0000313" key="7">
    <source>
        <dbReference type="Proteomes" id="UP000228809"/>
    </source>
</evidence>
<sequence>MAKSKDQKIAILEKLNDALKNSQSAVFVNFHGLSVSDESEMRSALKEQGVSYFVAKKTLVKRALGESGFTGEVPPLDGELAIAYGDDAVAPAREVYAFSKKYKDALSILGGVFEGEIKDRVSMEAIATIPSLQTLYGQFVGLLNSPLSGFVVVLNQIAEKKEA</sequence>
<keyword evidence="5" id="KW-0699">rRNA-binding</keyword>
<evidence type="ECO:0000256" key="3">
    <source>
        <dbReference type="ARBA" id="ARBA00023274"/>
    </source>
</evidence>
<dbReference type="Gene3D" id="3.30.70.1730">
    <property type="match status" value="1"/>
</dbReference>
<dbReference type="Pfam" id="PF00466">
    <property type="entry name" value="Ribosomal_L10"/>
    <property type="match status" value="1"/>
</dbReference>
<comment type="caution">
    <text evidence="6">The sequence shown here is derived from an EMBL/GenBank/DDBJ whole genome shotgun (WGS) entry which is preliminary data.</text>
</comment>
<dbReference type="GO" id="GO:0006412">
    <property type="term" value="P:translation"/>
    <property type="evidence" value="ECO:0007669"/>
    <property type="project" value="UniProtKB-UniRule"/>
</dbReference>
<comment type="subunit">
    <text evidence="5">Part of the ribosomal stalk of the 50S ribosomal subunit. The N-terminus interacts with L11 and the large rRNA to form the base of the stalk. The C-terminus forms an elongated spine to which L12 dimers bind in a sequential fashion forming a multimeric L10(L12)X complex.</text>
</comment>
<evidence type="ECO:0000256" key="5">
    <source>
        <dbReference type="HAMAP-Rule" id="MF_00362"/>
    </source>
</evidence>
<comment type="similarity">
    <text evidence="1 5">Belongs to the universal ribosomal protein uL10 family.</text>
</comment>
<dbReference type="GO" id="GO:0070180">
    <property type="term" value="F:large ribosomal subunit rRNA binding"/>
    <property type="evidence" value="ECO:0007669"/>
    <property type="project" value="UniProtKB-UniRule"/>
</dbReference>
<organism evidence="6 7">
    <name type="scientific">Candidatus Kaiserbacteria bacterium CG10_big_fil_rev_8_21_14_0_10_49_17</name>
    <dbReference type="NCBI Taxonomy" id="1974609"/>
    <lineage>
        <taxon>Bacteria</taxon>
        <taxon>Candidatus Kaiseribacteriota</taxon>
    </lineage>
</organism>
<reference evidence="7" key="1">
    <citation type="submission" date="2017-09" db="EMBL/GenBank/DDBJ databases">
        <title>Depth-based differentiation of microbial function through sediment-hosted aquifers and enrichment of novel symbionts in the deep terrestrial subsurface.</title>
        <authorList>
            <person name="Probst A.J."/>
            <person name="Ladd B."/>
            <person name="Jarett J.K."/>
            <person name="Geller-Mcgrath D.E."/>
            <person name="Sieber C.M.K."/>
            <person name="Emerson J.B."/>
            <person name="Anantharaman K."/>
            <person name="Thomas B.C."/>
            <person name="Malmstrom R."/>
            <person name="Stieglmeier M."/>
            <person name="Klingl A."/>
            <person name="Woyke T."/>
            <person name="Ryan C.M."/>
            <person name="Banfield J.F."/>
        </authorList>
    </citation>
    <scope>NUCLEOTIDE SEQUENCE [LARGE SCALE GENOMIC DNA]</scope>
</reference>
<dbReference type="InterPro" id="IPR001790">
    <property type="entry name" value="Ribosomal_uL10"/>
</dbReference>
<dbReference type="GO" id="GO:0005840">
    <property type="term" value="C:ribosome"/>
    <property type="evidence" value="ECO:0007669"/>
    <property type="project" value="UniProtKB-KW"/>
</dbReference>
<evidence type="ECO:0000256" key="4">
    <source>
        <dbReference type="ARBA" id="ARBA00035202"/>
    </source>
</evidence>
<evidence type="ECO:0000313" key="6">
    <source>
        <dbReference type="EMBL" id="PIT90933.1"/>
    </source>
</evidence>
<dbReference type="Gene3D" id="6.10.250.290">
    <property type="match status" value="1"/>
</dbReference>
<dbReference type="InterPro" id="IPR043141">
    <property type="entry name" value="Ribosomal_uL10-like_sf"/>
</dbReference>
<dbReference type="NCBIfam" id="NF000955">
    <property type="entry name" value="PRK00099.1-1"/>
    <property type="match status" value="1"/>
</dbReference>
<gene>
    <name evidence="5 6" type="primary">rplJ</name>
    <name evidence="6" type="ORF">COU17_03185</name>
</gene>
<accession>A0A2M6WDT9</accession>
<dbReference type="Proteomes" id="UP000228809">
    <property type="component" value="Unassembled WGS sequence"/>
</dbReference>
<keyword evidence="3 5" id="KW-0687">Ribonucleoprotein</keyword>
<dbReference type="HAMAP" id="MF_00362">
    <property type="entry name" value="Ribosomal_uL10"/>
    <property type="match status" value="1"/>
</dbReference>
<dbReference type="AlphaFoldDB" id="A0A2M6WDT9"/>
<evidence type="ECO:0000256" key="1">
    <source>
        <dbReference type="ARBA" id="ARBA00008889"/>
    </source>
</evidence>
<dbReference type="InterPro" id="IPR047865">
    <property type="entry name" value="Ribosomal_uL10_bac_type"/>
</dbReference>
<dbReference type="PANTHER" id="PTHR11560">
    <property type="entry name" value="39S RIBOSOMAL PROTEIN L10, MITOCHONDRIAL"/>
    <property type="match status" value="1"/>
</dbReference>
<evidence type="ECO:0000256" key="2">
    <source>
        <dbReference type="ARBA" id="ARBA00022980"/>
    </source>
</evidence>
<keyword evidence="5" id="KW-0694">RNA-binding</keyword>
<dbReference type="GO" id="GO:1990904">
    <property type="term" value="C:ribonucleoprotein complex"/>
    <property type="evidence" value="ECO:0007669"/>
    <property type="project" value="UniProtKB-KW"/>
</dbReference>